<keyword evidence="4 6" id="KW-0067">ATP-binding</keyword>
<comment type="caution">
    <text evidence="10">The sequence shown here is derived from an EMBL/GenBank/DDBJ whole genome shotgun (WGS) entry which is preliminary data.</text>
</comment>
<dbReference type="PROSITE" id="PS51192">
    <property type="entry name" value="HELICASE_ATP_BIND_1"/>
    <property type="match status" value="1"/>
</dbReference>
<dbReference type="Pfam" id="PF03880">
    <property type="entry name" value="DbpA"/>
    <property type="match status" value="1"/>
</dbReference>
<dbReference type="CDD" id="cd18787">
    <property type="entry name" value="SF2_C_DEAD"/>
    <property type="match status" value="1"/>
</dbReference>
<dbReference type="Proteomes" id="UP001597405">
    <property type="component" value="Unassembled WGS sequence"/>
</dbReference>
<dbReference type="GO" id="GO:0004386">
    <property type="term" value="F:helicase activity"/>
    <property type="evidence" value="ECO:0007669"/>
    <property type="project" value="UniProtKB-KW"/>
</dbReference>
<evidence type="ECO:0000256" key="7">
    <source>
        <dbReference type="SAM" id="MobiDB-lite"/>
    </source>
</evidence>
<proteinExistence type="inferred from homology"/>
<dbReference type="Gene3D" id="3.40.50.300">
    <property type="entry name" value="P-loop containing nucleotide triphosphate hydrolases"/>
    <property type="match status" value="2"/>
</dbReference>
<evidence type="ECO:0000256" key="6">
    <source>
        <dbReference type="RuleBase" id="RU000492"/>
    </source>
</evidence>
<dbReference type="InterPro" id="IPR044742">
    <property type="entry name" value="DEAD/DEAH_RhlB"/>
</dbReference>
<evidence type="ECO:0000256" key="3">
    <source>
        <dbReference type="ARBA" id="ARBA00022806"/>
    </source>
</evidence>
<dbReference type="InterPro" id="IPR050079">
    <property type="entry name" value="DEAD_box_RNA_helicase"/>
</dbReference>
<feature type="domain" description="Helicase ATP-binding" evidence="8">
    <location>
        <begin position="31"/>
        <end position="207"/>
    </location>
</feature>
<dbReference type="InterPro" id="IPR014001">
    <property type="entry name" value="Helicase_ATP-bd"/>
</dbReference>
<evidence type="ECO:0000259" key="8">
    <source>
        <dbReference type="PROSITE" id="PS51192"/>
    </source>
</evidence>
<dbReference type="Pfam" id="PF00270">
    <property type="entry name" value="DEAD"/>
    <property type="match status" value="1"/>
</dbReference>
<feature type="compositionally biased region" description="Basic residues" evidence="7">
    <location>
        <begin position="616"/>
        <end position="626"/>
    </location>
</feature>
<evidence type="ECO:0000313" key="10">
    <source>
        <dbReference type="EMBL" id="MFD1982106.1"/>
    </source>
</evidence>
<dbReference type="InterPro" id="IPR005580">
    <property type="entry name" value="DbpA/CsdA_RNA-bd_dom"/>
</dbReference>
<name>A0ABW4U7G6_9HYPH</name>
<keyword evidence="11" id="KW-1185">Reference proteome</keyword>
<dbReference type="InterPro" id="IPR011545">
    <property type="entry name" value="DEAD/DEAH_box_helicase_dom"/>
</dbReference>
<evidence type="ECO:0000313" key="11">
    <source>
        <dbReference type="Proteomes" id="UP001597405"/>
    </source>
</evidence>
<dbReference type="InterPro" id="IPR000629">
    <property type="entry name" value="RNA-helicase_DEAD-box_CS"/>
</dbReference>
<dbReference type="SMART" id="SM00490">
    <property type="entry name" value="HELICc"/>
    <property type="match status" value="1"/>
</dbReference>
<dbReference type="PROSITE" id="PS00039">
    <property type="entry name" value="DEAD_ATP_HELICASE"/>
    <property type="match status" value="1"/>
</dbReference>
<evidence type="ECO:0000256" key="4">
    <source>
        <dbReference type="ARBA" id="ARBA00022840"/>
    </source>
</evidence>
<dbReference type="SUPFAM" id="SSF52540">
    <property type="entry name" value="P-loop containing nucleoside triphosphate hydrolases"/>
    <property type="match status" value="1"/>
</dbReference>
<evidence type="ECO:0000256" key="2">
    <source>
        <dbReference type="ARBA" id="ARBA00022801"/>
    </source>
</evidence>
<protein>
    <submittedName>
        <fullName evidence="10">DEAD/DEAH box helicase</fullName>
    </submittedName>
</protein>
<reference evidence="11" key="1">
    <citation type="journal article" date="2019" name="Int. J. Syst. Evol. Microbiol.">
        <title>The Global Catalogue of Microorganisms (GCM) 10K type strain sequencing project: providing services to taxonomists for standard genome sequencing and annotation.</title>
        <authorList>
            <consortium name="The Broad Institute Genomics Platform"/>
            <consortium name="The Broad Institute Genome Sequencing Center for Infectious Disease"/>
            <person name="Wu L."/>
            <person name="Ma J."/>
        </authorList>
    </citation>
    <scope>NUCLEOTIDE SEQUENCE [LARGE SCALE GENOMIC DNA]</scope>
    <source>
        <strain evidence="11">CGMCC 1.16225</strain>
    </source>
</reference>
<dbReference type="InterPro" id="IPR001650">
    <property type="entry name" value="Helicase_C-like"/>
</dbReference>
<organism evidence="10 11">
    <name type="scientific">Mesorhizobium newzealandense</name>
    <dbReference type="NCBI Taxonomy" id="1300302"/>
    <lineage>
        <taxon>Bacteria</taxon>
        <taxon>Pseudomonadati</taxon>
        <taxon>Pseudomonadota</taxon>
        <taxon>Alphaproteobacteria</taxon>
        <taxon>Hyphomicrobiales</taxon>
        <taxon>Phyllobacteriaceae</taxon>
        <taxon>Mesorhizobium</taxon>
    </lineage>
</organism>
<sequence length="626" mass="68554">MSNFEAIVPALARALEKRGYSELTPVQKAVLAPELGEADALVSAQTGSGKTVAFGLALAPTLLGGAERFAHASAPLALVVAPTRELALQVTRELEWLYELTGATVASCVGGMDMRTERRALERGAHIVVGTPGRLRDHITRHSLDMSALKAVVLDEADEMLDLGFREDLEFILDAAPAERRTLMFSATVPRSIATLAQGYQRNAVRISAAGEEKQHLDIEYRALSVAQADRENAIINVLRFYEAKNALVFCNTRAAVNHLTARFNNRNFSVVALSGELSQNERSHALQAMRDGRAKVCIATDVAARGIDLPNLELVIHADLPTNPETLLHRSGRTGRAGRKGVSALIVPNSARKRTERLLQNAGLKATWASPPSADDVIRRDDERILADPAFDEQVKDDERGFIDALLARHGAEQVAAAFVRQCRASRSAPEDLMEIAPFTPSREKLAGENFARRDEAPSRREDFGASVWFSLSIGRRQNAEPRWLIPMLCRAGSISKREIGAIKMQPEETFVQIAADWADRFLAAIGPDRKLQNNIVVKRLDGTPDLSRAGYQPPSPDKKPHRGKAPFDPNAPKRKFEKRAPAPASADQRPAGAFEAKPWAKKPGKPKFENTGAPKHKKAKKRPS</sequence>
<keyword evidence="3 6" id="KW-0347">Helicase</keyword>
<dbReference type="InterPro" id="IPR027417">
    <property type="entry name" value="P-loop_NTPase"/>
</dbReference>
<dbReference type="SMART" id="SM00487">
    <property type="entry name" value="DEXDc"/>
    <property type="match status" value="1"/>
</dbReference>
<evidence type="ECO:0000256" key="1">
    <source>
        <dbReference type="ARBA" id="ARBA00022741"/>
    </source>
</evidence>
<dbReference type="Pfam" id="PF00271">
    <property type="entry name" value="Helicase_C"/>
    <property type="match status" value="1"/>
</dbReference>
<dbReference type="CDD" id="cd00268">
    <property type="entry name" value="DEADc"/>
    <property type="match status" value="1"/>
</dbReference>
<dbReference type="PROSITE" id="PS51194">
    <property type="entry name" value="HELICASE_CTER"/>
    <property type="match status" value="1"/>
</dbReference>
<dbReference type="InterPro" id="IPR012677">
    <property type="entry name" value="Nucleotide-bd_a/b_plait_sf"/>
</dbReference>
<keyword evidence="1 6" id="KW-0547">Nucleotide-binding</keyword>
<dbReference type="CDD" id="cd12252">
    <property type="entry name" value="RRM_DbpA"/>
    <property type="match status" value="1"/>
</dbReference>
<feature type="domain" description="Helicase C-terminal" evidence="9">
    <location>
        <begin position="237"/>
        <end position="379"/>
    </location>
</feature>
<dbReference type="EMBL" id="JBHUGZ010000002">
    <property type="protein sequence ID" value="MFD1982106.1"/>
    <property type="molecule type" value="Genomic_DNA"/>
</dbReference>
<accession>A0ABW4U7G6</accession>
<dbReference type="PANTHER" id="PTHR47959">
    <property type="entry name" value="ATP-DEPENDENT RNA HELICASE RHLE-RELATED"/>
    <property type="match status" value="1"/>
</dbReference>
<comment type="similarity">
    <text evidence="5 6">Belongs to the DEAD box helicase family.</text>
</comment>
<evidence type="ECO:0000256" key="5">
    <source>
        <dbReference type="ARBA" id="ARBA00038437"/>
    </source>
</evidence>
<feature type="region of interest" description="Disordered" evidence="7">
    <location>
        <begin position="545"/>
        <end position="626"/>
    </location>
</feature>
<keyword evidence="2 6" id="KW-0378">Hydrolase</keyword>
<dbReference type="RefSeq" id="WP_379094424.1">
    <property type="nucleotide sequence ID" value="NZ_JBHUGZ010000002.1"/>
</dbReference>
<gene>
    <name evidence="10" type="ORF">ACFSOZ_05310</name>
</gene>
<evidence type="ECO:0000259" key="9">
    <source>
        <dbReference type="PROSITE" id="PS51194"/>
    </source>
</evidence>
<dbReference type="PANTHER" id="PTHR47959:SF1">
    <property type="entry name" value="ATP-DEPENDENT RNA HELICASE DBPA"/>
    <property type="match status" value="1"/>
</dbReference>
<dbReference type="Gene3D" id="3.30.70.330">
    <property type="match status" value="1"/>
</dbReference>